<dbReference type="Proteomes" id="UP000236745">
    <property type="component" value="Unassembled WGS sequence"/>
</dbReference>
<dbReference type="InterPro" id="IPR035919">
    <property type="entry name" value="EAL_sf"/>
</dbReference>
<proteinExistence type="predicted"/>
<evidence type="ECO:0000313" key="2">
    <source>
        <dbReference type="EMBL" id="SEF78342.1"/>
    </source>
</evidence>
<sequence length="406" mass="45161">MPQQIDSNQALVARHPIFDSQQRVIAYELSYQRDTALDGILARDPDTSSGSEVILSTYTSISDQGEIKRVPAFLPVSAQTVETMPDLPVKQVVLVLSLPAKPDRAFAQLLLDLAKKGYRLTLAIHEYRPELDPFIKLVKIVKLDIQNIPTEKLAAQASSLSKLKVTALAANIKTIEQLELCSSAGFKLFEGTFLSRPKIVKGKQVGANQVALMQLIQELQKANVKPERLEEMIIRDPVLTYKLLRIVNSAAYSLVRKVESVAEAVVLLGIDQVRKWATLISMTSNQDKPEELSRTLLIRGRMCELIAEGEKRSNPGSYFMAGMMSGLHVMLDVDRETMLEQVPLGEDIKAAISAYEGDIGNTLEQALAYESGEWEKLPADFNITLFESAYRSSLNWAKEAMQAMHE</sequence>
<evidence type="ECO:0000259" key="1">
    <source>
        <dbReference type="PROSITE" id="PS51833"/>
    </source>
</evidence>
<dbReference type="Pfam" id="PF08668">
    <property type="entry name" value="HDOD"/>
    <property type="match status" value="1"/>
</dbReference>
<organism evidence="2 3">
    <name type="scientific">Marinobacterium lutimaris</name>
    <dbReference type="NCBI Taxonomy" id="568106"/>
    <lineage>
        <taxon>Bacteria</taxon>
        <taxon>Pseudomonadati</taxon>
        <taxon>Pseudomonadota</taxon>
        <taxon>Gammaproteobacteria</taxon>
        <taxon>Oceanospirillales</taxon>
        <taxon>Oceanospirillaceae</taxon>
        <taxon>Marinobacterium</taxon>
    </lineage>
</organism>
<dbReference type="InterPro" id="IPR013976">
    <property type="entry name" value="HDOD"/>
</dbReference>
<dbReference type="PANTHER" id="PTHR33525:SF4">
    <property type="entry name" value="CYCLIC DI-GMP PHOSPHODIESTERASE CDGJ"/>
    <property type="match status" value="1"/>
</dbReference>
<dbReference type="InterPro" id="IPR052340">
    <property type="entry name" value="RNase_Y/CdgJ"/>
</dbReference>
<dbReference type="PROSITE" id="PS51833">
    <property type="entry name" value="HDOD"/>
    <property type="match status" value="1"/>
</dbReference>
<keyword evidence="3" id="KW-1185">Reference proteome</keyword>
<dbReference type="Gene3D" id="1.10.3210.10">
    <property type="entry name" value="Hypothetical protein af1432"/>
    <property type="match status" value="1"/>
</dbReference>
<dbReference type="PIRSF" id="PIRSF003180">
    <property type="entry name" value="DiGMPpdiest_YuxH"/>
    <property type="match status" value="1"/>
</dbReference>
<protein>
    <submittedName>
        <fullName evidence="2">EAL and modified HD-GYP domain-containing signal transduction protein</fullName>
    </submittedName>
</protein>
<name>A0A1H5UT88_9GAMM</name>
<dbReference type="AlphaFoldDB" id="A0A1H5UT88"/>
<evidence type="ECO:0000313" key="3">
    <source>
        <dbReference type="Proteomes" id="UP000236745"/>
    </source>
</evidence>
<reference evidence="2 3" key="1">
    <citation type="submission" date="2016-10" db="EMBL/GenBank/DDBJ databases">
        <authorList>
            <person name="de Groot N.N."/>
        </authorList>
    </citation>
    <scope>NUCLEOTIDE SEQUENCE [LARGE SCALE GENOMIC DNA]</scope>
    <source>
        <strain evidence="2 3">DSM 22012</strain>
    </source>
</reference>
<feature type="domain" description="HDOD" evidence="1">
    <location>
        <begin position="205"/>
        <end position="390"/>
    </location>
</feature>
<accession>A0A1H5UT88</accession>
<dbReference type="PANTHER" id="PTHR33525">
    <property type="match status" value="1"/>
</dbReference>
<gene>
    <name evidence="2" type="ORF">SAMN05444390_101501</name>
</gene>
<dbReference type="RefSeq" id="WP_104001486.1">
    <property type="nucleotide sequence ID" value="NZ_FNVQ01000001.1"/>
</dbReference>
<dbReference type="SUPFAM" id="SSF109604">
    <property type="entry name" value="HD-domain/PDEase-like"/>
    <property type="match status" value="1"/>
</dbReference>
<dbReference type="InterPro" id="IPR014408">
    <property type="entry name" value="dGMP_Pdiesterase_EAL/HD-GYP"/>
</dbReference>
<dbReference type="EMBL" id="FNVQ01000001">
    <property type="protein sequence ID" value="SEF78342.1"/>
    <property type="molecule type" value="Genomic_DNA"/>
</dbReference>
<dbReference type="SUPFAM" id="SSF141868">
    <property type="entry name" value="EAL domain-like"/>
    <property type="match status" value="1"/>
</dbReference>
<dbReference type="OrthoDB" id="9804751at2"/>